<keyword evidence="2" id="KW-1003">Cell membrane</keyword>
<keyword evidence="8" id="KW-1185">Reference proteome</keyword>
<accession>A0A6J3LBV1</accession>
<comment type="subcellular location">
    <subcellularLocation>
        <location evidence="1">Cell membrane</location>
        <topology evidence="1">Multi-pass membrane protein</topology>
    </subcellularLocation>
</comment>
<feature type="transmembrane region" description="Helical" evidence="7">
    <location>
        <begin position="6"/>
        <end position="31"/>
    </location>
</feature>
<feature type="compositionally biased region" description="Low complexity" evidence="6">
    <location>
        <begin position="296"/>
        <end position="307"/>
    </location>
</feature>
<feature type="compositionally biased region" description="Polar residues" evidence="6">
    <location>
        <begin position="556"/>
        <end position="565"/>
    </location>
</feature>
<dbReference type="PANTHER" id="PTHR24249:SF406">
    <property type="entry name" value="G-PROTEIN COUPLED RECEPTORS FAMILY 1 PROFILE DOMAIN-CONTAINING PROTEIN"/>
    <property type="match status" value="1"/>
</dbReference>
<dbReference type="RefSeq" id="XP_033361419.1">
    <property type="nucleotide sequence ID" value="XM_033505528.1"/>
</dbReference>
<evidence type="ECO:0000313" key="9">
    <source>
        <dbReference type="RefSeq" id="XP_033361419.1"/>
    </source>
</evidence>
<dbReference type="SUPFAM" id="SSF81321">
    <property type="entry name" value="Family A G protein-coupled receptor-like"/>
    <property type="match status" value="1"/>
</dbReference>
<keyword evidence="7" id="KW-0472">Membrane</keyword>
<keyword evidence="7" id="KW-1133">Transmembrane helix</keyword>
<name>A0A6J3LBV1_9HYME</name>
<protein>
    <submittedName>
        <fullName evidence="9">Uncharacterized protein LOC117239722 isoform X2</fullName>
    </submittedName>
</protein>
<dbReference type="Proteomes" id="UP000504631">
    <property type="component" value="Unplaced"/>
</dbReference>
<keyword evidence="4" id="KW-0675">Receptor</keyword>
<organism evidence="8 9">
    <name type="scientific">Bombus vosnesenskii</name>
    <dbReference type="NCBI Taxonomy" id="207650"/>
    <lineage>
        <taxon>Eukaryota</taxon>
        <taxon>Metazoa</taxon>
        <taxon>Ecdysozoa</taxon>
        <taxon>Arthropoda</taxon>
        <taxon>Hexapoda</taxon>
        <taxon>Insecta</taxon>
        <taxon>Pterygota</taxon>
        <taxon>Neoptera</taxon>
        <taxon>Endopterygota</taxon>
        <taxon>Hymenoptera</taxon>
        <taxon>Apocrita</taxon>
        <taxon>Aculeata</taxon>
        <taxon>Apoidea</taxon>
        <taxon>Anthophila</taxon>
        <taxon>Apidae</taxon>
        <taxon>Bombus</taxon>
        <taxon>Pyrobombus</taxon>
    </lineage>
</organism>
<dbReference type="CDD" id="cd00637">
    <property type="entry name" value="7tm_classA_rhodopsin-like"/>
    <property type="match status" value="1"/>
</dbReference>
<feature type="compositionally biased region" description="Basic and acidic residues" evidence="6">
    <location>
        <begin position="569"/>
        <end position="598"/>
    </location>
</feature>
<evidence type="ECO:0000256" key="4">
    <source>
        <dbReference type="ARBA" id="ARBA00023170"/>
    </source>
</evidence>
<keyword evidence="5" id="KW-0807">Transducer</keyword>
<dbReference type="GO" id="GO:0004930">
    <property type="term" value="F:G protein-coupled receptor activity"/>
    <property type="evidence" value="ECO:0007669"/>
    <property type="project" value="UniProtKB-KW"/>
</dbReference>
<evidence type="ECO:0000256" key="6">
    <source>
        <dbReference type="SAM" id="MobiDB-lite"/>
    </source>
</evidence>
<feature type="transmembrane region" description="Helical" evidence="7">
    <location>
        <begin position="121"/>
        <end position="147"/>
    </location>
</feature>
<dbReference type="GO" id="GO:0005886">
    <property type="term" value="C:plasma membrane"/>
    <property type="evidence" value="ECO:0007669"/>
    <property type="project" value="UniProtKB-SubCell"/>
</dbReference>
<evidence type="ECO:0000256" key="3">
    <source>
        <dbReference type="ARBA" id="ARBA00023040"/>
    </source>
</evidence>
<dbReference type="Gene3D" id="1.20.1070.10">
    <property type="entry name" value="Rhodopsin 7-helix transmembrane proteins"/>
    <property type="match status" value="2"/>
</dbReference>
<feature type="region of interest" description="Disordered" evidence="6">
    <location>
        <begin position="285"/>
        <end position="307"/>
    </location>
</feature>
<gene>
    <name evidence="9" type="primary">LOC117239722</name>
</gene>
<evidence type="ECO:0000313" key="8">
    <source>
        <dbReference type="Proteomes" id="UP000504631"/>
    </source>
</evidence>
<feature type="compositionally biased region" description="Basic and acidic residues" evidence="6">
    <location>
        <begin position="538"/>
        <end position="555"/>
    </location>
</feature>
<evidence type="ECO:0000256" key="2">
    <source>
        <dbReference type="ARBA" id="ARBA00022475"/>
    </source>
</evidence>
<keyword evidence="3" id="KW-0297">G-protein coupled receptor</keyword>
<evidence type="ECO:0000256" key="7">
    <source>
        <dbReference type="SAM" id="Phobius"/>
    </source>
</evidence>
<feature type="region of interest" description="Disordered" evidence="6">
    <location>
        <begin position="497"/>
        <end position="630"/>
    </location>
</feature>
<evidence type="ECO:0000256" key="1">
    <source>
        <dbReference type="ARBA" id="ARBA00004651"/>
    </source>
</evidence>
<feature type="transmembrane region" description="Helical" evidence="7">
    <location>
        <begin position="43"/>
        <end position="63"/>
    </location>
</feature>
<dbReference type="AlphaFoldDB" id="A0A6J3LBV1"/>
<feature type="compositionally biased region" description="Low complexity" evidence="6">
    <location>
        <begin position="515"/>
        <end position="526"/>
    </location>
</feature>
<sequence length="630" mass="68647">MVPWAFGVPLVFVSALGLILNGFVLLVVLGLGKQTQQQQTANTLLLIHLGAVEAAVCLILLIFTTGSWPIAGTWCVLHGFLLTLLHPVALWTVTGLNCDRYSPGLGCCAPDFSNDSWGLAAALYGAVYAILGLALPAILVTICNLRVLGIARYHRHRIASAIYEVTLSAQATITHQRNPFFVPTVTAPSVVSPPRFHSAAKTVMQLVGSLYLLYFPYCGLILWEVCDVGNQPHFYDHPKLASLASLLLACSPPINGLLYGLKSQTLRRSVQNYWRKKATKSELQQEIQARTPSVAGSRRPSGSGTGSFFPFPPLQRRLSEALLALGSCRTGNSFDSNNLGFHRSRLQPAASCNTLRVPTSESGESSKLVRSSASAASLMGPHYRSDFIGVDVSAGCSIAMNETPRRSPRILITRAYSEDSQDGGSPLLRKPILANALPCEKRRWRHCSTGSDSSTGSSETSVWTTGVAQKLVKANVKSASDMWPASRRFVRGKNLEEGPLLVGARPSNNSESSDTTDTTATTTTTTMPSKQVAMENGGYREKEKEKINGNKKEGQQSESDNSWSSVDEIESKEMADKSIEEDNFEKIEDREADAEKCKQLRRKSKTIRKPDVPQNCKETAQRRPLLTSSS</sequence>
<evidence type="ECO:0000256" key="5">
    <source>
        <dbReference type="ARBA" id="ARBA00023224"/>
    </source>
</evidence>
<proteinExistence type="predicted"/>
<dbReference type="InterPro" id="IPR050569">
    <property type="entry name" value="TAAR"/>
</dbReference>
<dbReference type="GeneID" id="117239722"/>
<dbReference type="PANTHER" id="PTHR24249">
    <property type="entry name" value="HISTAMINE RECEPTOR-RELATED G-PROTEIN COUPLED RECEPTOR"/>
    <property type="match status" value="1"/>
</dbReference>
<keyword evidence="7" id="KW-0812">Transmembrane</keyword>
<reference evidence="9" key="1">
    <citation type="submission" date="2025-08" db="UniProtKB">
        <authorList>
            <consortium name="RefSeq"/>
        </authorList>
    </citation>
    <scope>IDENTIFICATION</scope>
    <source>
        <tissue evidence="9">Muscle</tissue>
    </source>
</reference>